<protein>
    <recommendedName>
        <fullName evidence="3">Transcriptional regulator</fullName>
    </recommendedName>
</protein>
<dbReference type="EMBL" id="JAUSRD010000035">
    <property type="protein sequence ID" value="MDP9897719.1"/>
    <property type="molecule type" value="Genomic_DNA"/>
</dbReference>
<comment type="caution">
    <text evidence="1">The sequence shown here is derived from an EMBL/GenBank/DDBJ whole genome shotgun (WGS) entry which is preliminary data.</text>
</comment>
<organism evidence="1 2">
    <name type="scientific">Variovorax boronicumulans</name>
    <dbReference type="NCBI Taxonomy" id="436515"/>
    <lineage>
        <taxon>Bacteria</taxon>
        <taxon>Pseudomonadati</taxon>
        <taxon>Pseudomonadota</taxon>
        <taxon>Betaproteobacteria</taxon>
        <taxon>Burkholderiales</taxon>
        <taxon>Comamonadaceae</taxon>
        <taxon>Variovorax</taxon>
    </lineage>
</organism>
<evidence type="ECO:0008006" key="3">
    <source>
        <dbReference type="Google" id="ProtNLM"/>
    </source>
</evidence>
<evidence type="ECO:0000313" key="2">
    <source>
        <dbReference type="Proteomes" id="UP001242045"/>
    </source>
</evidence>
<dbReference type="AlphaFoldDB" id="A0AAW8DAV9"/>
<reference evidence="1" key="1">
    <citation type="submission" date="2023-07" db="EMBL/GenBank/DDBJ databases">
        <title>Sorghum-associated microbial communities from plants grown in Nebraska, USA.</title>
        <authorList>
            <person name="Schachtman D."/>
        </authorList>
    </citation>
    <scope>NUCLEOTIDE SEQUENCE</scope>
    <source>
        <strain evidence="1">DS3754</strain>
    </source>
</reference>
<dbReference type="Proteomes" id="UP001242045">
    <property type="component" value="Unassembled WGS sequence"/>
</dbReference>
<sequence>MDELIEARRAALHDVIDDAGRPSKVSAKYGSTPPHMSRLPQLIAQGPYAFRRGQSARDWPIRHLPLPRRIAALVPLQTIEPRGRHCKT</sequence>
<name>A0AAW8DAV9_9BURK</name>
<dbReference type="RefSeq" id="WP_307687563.1">
    <property type="nucleotide sequence ID" value="NZ_JAUSRD010000035.1"/>
</dbReference>
<accession>A0AAW8DAV9</accession>
<proteinExistence type="predicted"/>
<evidence type="ECO:0000313" key="1">
    <source>
        <dbReference type="EMBL" id="MDP9897719.1"/>
    </source>
</evidence>
<gene>
    <name evidence="1" type="ORF">J2W31_006867</name>
</gene>